<dbReference type="GO" id="GO:0005634">
    <property type="term" value="C:nucleus"/>
    <property type="evidence" value="ECO:0007669"/>
    <property type="project" value="TreeGrafter"/>
</dbReference>
<dbReference type="InterPro" id="IPR056850">
    <property type="entry name" value="ARM_UBP34_24_USP9X_Y"/>
</dbReference>
<dbReference type="PROSITE" id="PS50235">
    <property type="entry name" value="USP_3"/>
    <property type="match status" value="1"/>
</dbReference>
<gene>
    <name evidence="10" type="ORF">BQ4739_LOCUS578</name>
</gene>
<dbReference type="SUPFAM" id="SSF54001">
    <property type="entry name" value="Cysteine proteinases"/>
    <property type="match status" value="1"/>
</dbReference>
<evidence type="ECO:0000256" key="4">
    <source>
        <dbReference type="ARBA" id="ARBA00022670"/>
    </source>
</evidence>
<dbReference type="SUPFAM" id="SSF48371">
    <property type="entry name" value="ARM repeat"/>
    <property type="match status" value="2"/>
</dbReference>
<comment type="catalytic activity">
    <reaction evidence="1">
        <text>Thiol-dependent hydrolysis of ester, thioester, amide, peptide and isopeptide bonds formed by the C-terminal Gly of ubiquitin (a 76-residue protein attached to proteins as an intracellular targeting signal).</text>
        <dbReference type="EC" id="3.4.19.12"/>
    </reaction>
</comment>
<feature type="region of interest" description="Disordered" evidence="8">
    <location>
        <begin position="2226"/>
        <end position="2256"/>
    </location>
</feature>
<keyword evidence="7" id="KW-0788">Thiol protease</keyword>
<dbReference type="PANTHER" id="PTHR24006">
    <property type="entry name" value="UBIQUITIN CARBOXYL-TERMINAL HYDROLASE"/>
    <property type="match status" value="1"/>
</dbReference>
<dbReference type="GO" id="GO:0005829">
    <property type="term" value="C:cytosol"/>
    <property type="evidence" value="ECO:0007669"/>
    <property type="project" value="TreeGrafter"/>
</dbReference>
<dbReference type="FunFam" id="3.90.70.10:FF:000022">
    <property type="entry name" value="Ubiquitin carboxyl-terminal hydrolase 24"/>
    <property type="match status" value="1"/>
</dbReference>
<dbReference type="InterPro" id="IPR001394">
    <property type="entry name" value="Peptidase_C19_UCH"/>
</dbReference>
<feature type="compositionally biased region" description="Gly residues" evidence="8">
    <location>
        <begin position="2641"/>
        <end position="2653"/>
    </location>
</feature>
<feature type="compositionally biased region" description="Low complexity" evidence="8">
    <location>
        <begin position="2044"/>
        <end position="2060"/>
    </location>
</feature>
<evidence type="ECO:0000256" key="1">
    <source>
        <dbReference type="ARBA" id="ARBA00000707"/>
    </source>
</evidence>
<evidence type="ECO:0000256" key="8">
    <source>
        <dbReference type="SAM" id="MobiDB-lite"/>
    </source>
</evidence>
<dbReference type="PROSITE" id="PS00973">
    <property type="entry name" value="USP_2"/>
    <property type="match status" value="1"/>
</dbReference>
<feature type="domain" description="USP" evidence="9">
    <location>
        <begin position="1775"/>
        <end position="2222"/>
    </location>
</feature>
<dbReference type="GO" id="GO:0004843">
    <property type="term" value="F:cysteine-type deubiquitinase activity"/>
    <property type="evidence" value="ECO:0007669"/>
    <property type="project" value="UniProtKB-EC"/>
</dbReference>
<feature type="region of interest" description="Disordered" evidence="8">
    <location>
        <begin position="2044"/>
        <end position="2112"/>
    </location>
</feature>
<keyword evidence="4" id="KW-0645">Protease</keyword>
<dbReference type="Pfam" id="PF25010">
    <property type="entry name" value="ARM_UBP24_USP9X-Y"/>
    <property type="match status" value="2"/>
</dbReference>
<feature type="region of interest" description="Disordered" evidence="8">
    <location>
        <begin position="1"/>
        <end position="22"/>
    </location>
</feature>
<keyword evidence="11" id="KW-1185">Reference proteome</keyword>
<feature type="compositionally biased region" description="Low complexity" evidence="8">
    <location>
        <begin position="1411"/>
        <end position="1427"/>
    </location>
</feature>
<dbReference type="PANTHER" id="PTHR24006:SF827">
    <property type="entry name" value="UBIQUITIN CARBOXYL-TERMINAL HYDROLASE 34"/>
    <property type="match status" value="1"/>
</dbReference>
<dbReference type="InterPro" id="IPR038765">
    <property type="entry name" value="Papain-like_cys_pep_sf"/>
</dbReference>
<dbReference type="GO" id="GO:0006508">
    <property type="term" value="P:proteolysis"/>
    <property type="evidence" value="ECO:0007669"/>
    <property type="project" value="UniProtKB-KW"/>
</dbReference>
<dbReference type="EMBL" id="FNXT01000035">
    <property type="protein sequence ID" value="SZX59987.1"/>
    <property type="molecule type" value="Genomic_DNA"/>
</dbReference>
<feature type="region of interest" description="Disordered" evidence="8">
    <location>
        <begin position="1329"/>
        <end position="1427"/>
    </location>
</feature>
<feature type="region of interest" description="Disordered" evidence="8">
    <location>
        <begin position="3068"/>
        <end position="3088"/>
    </location>
</feature>
<protein>
    <recommendedName>
        <fullName evidence="3">ubiquitinyl hydrolase 1</fullName>
        <ecNumber evidence="3">3.4.19.12</ecNumber>
    </recommendedName>
</protein>
<evidence type="ECO:0000256" key="6">
    <source>
        <dbReference type="ARBA" id="ARBA00022801"/>
    </source>
</evidence>
<dbReference type="PROSITE" id="PS00972">
    <property type="entry name" value="USP_1"/>
    <property type="match status" value="1"/>
</dbReference>
<reference evidence="10 11" key="1">
    <citation type="submission" date="2016-10" db="EMBL/GenBank/DDBJ databases">
        <authorList>
            <person name="Cai Z."/>
        </authorList>
    </citation>
    <scope>NUCLEOTIDE SEQUENCE [LARGE SCALE GENOMIC DNA]</scope>
</reference>
<feature type="compositionally biased region" description="Low complexity" evidence="8">
    <location>
        <begin position="2226"/>
        <end position="2247"/>
    </location>
</feature>
<evidence type="ECO:0000313" key="11">
    <source>
        <dbReference type="Proteomes" id="UP000256970"/>
    </source>
</evidence>
<keyword evidence="6" id="KW-0378">Hydrolase</keyword>
<feature type="compositionally biased region" description="Low complexity" evidence="8">
    <location>
        <begin position="1353"/>
        <end position="1373"/>
    </location>
</feature>
<evidence type="ECO:0000256" key="5">
    <source>
        <dbReference type="ARBA" id="ARBA00022786"/>
    </source>
</evidence>
<organism evidence="10 11">
    <name type="scientific">Tetradesmus obliquus</name>
    <name type="common">Green alga</name>
    <name type="synonym">Acutodesmus obliquus</name>
    <dbReference type="NCBI Taxonomy" id="3088"/>
    <lineage>
        <taxon>Eukaryota</taxon>
        <taxon>Viridiplantae</taxon>
        <taxon>Chlorophyta</taxon>
        <taxon>core chlorophytes</taxon>
        <taxon>Chlorophyceae</taxon>
        <taxon>CS clade</taxon>
        <taxon>Sphaeropleales</taxon>
        <taxon>Scenedesmaceae</taxon>
        <taxon>Tetradesmus</taxon>
    </lineage>
</organism>
<dbReference type="STRING" id="3088.A0A383V322"/>
<evidence type="ECO:0000313" key="10">
    <source>
        <dbReference type="EMBL" id="SZX59987.1"/>
    </source>
</evidence>
<dbReference type="EC" id="3.4.19.12" evidence="3"/>
<dbReference type="InterPro" id="IPR050164">
    <property type="entry name" value="Peptidase_C19"/>
</dbReference>
<dbReference type="GO" id="GO:0016579">
    <property type="term" value="P:protein deubiquitination"/>
    <property type="evidence" value="ECO:0007669"/>
    <property type="project" value="InterPro"/>
</dbReference>
<feature type="region of interest" description="Disordered" evidence="8">
    <location>
        <begin position="2333"/>
        <end position="2369"/>
    </location>
</feature>
<dbReference type="Pfam" id="PF00443">
    <property type="entry name" value="UCH"/>
    <property type="match status" value="1"/>
</dbReference>
<feature type="compositionally biased region" description="Low complexity" evidence="8">
    <location>
        <begin position="2345"/>
        <end position="2355"/>
    </location>
</feature>
<evidence type="ECO:0000256" key="7">
    <source>
        <dbReference type="ARBA" id="ARBA00022807"/>
    </source>
</evidence>
<dbReference type="Proteomes" id="UP000256970">
    <property type="component" value="Unassembled WGS sequence"/>
</dbReference>
<feature type="compositionally biased region" description="Low complexity" evidence="8">
    <location>
        <begin position="2101"/>
        <end position="2112"/>
    </location>
</feature>
<dbReference type="Gene3D" id="3.90.70.10">
    <property type="entry name" value="Cysteine proteinases"/>
    <property type="match status" value="1"/>
</dbReference>
<comment type="similarity">
    <text evidence="2">Belongs to the peptidase C19 family.</text>
</comment>
<sequence length="3088" mass="327028">MEEELAVSNSVSDDDAGQASSEILEQGEDAMDAEQQGKLYPSDEYLMLMSQITNLRTSSHGIYALGQCLRTACGMLRWGSPSSRMRQTDLDCVRRLFRDDLFLSVDKLLSYPQSSMLPHQDQEEVLLETLQLLVATAAHALSYRACLAPGDATAELDSDLVPVAQCMLNLFNMNKKLMLQLADEEVPASSKLFEYADNVPDVWAQRQFSSHADNDDPAAVEEDEEQLEPAVERNRWLVHLVNLFGYLHGFENILQLLQDPDQVGFALLNMMTAVLAQVVDVATDAAHEKFNEIVGPVMQHVSQLVQGGSERLSDHGSDRTYSIFQCLANTNLPRIIAHGPDPQAMLLQLAQVQCAFVCKMLESSSFNKLLSGVRECNRMLRNAADSGSRQCGPTLEMLVGWMADQGIVQRILRTNLHQRQYMQEVQGIMVTLTTNQSLAPEHLDMLWAVTEKEDTYEAVKQHMFDLLAEIASRFSRNQLDMLFAKLQAARQRSTQDTQRLLGLLQHLAASDKEVHMCEKIGDMVWDLTMGDGVHPDVVGVGALANVVKAYKGHLEFGDGLDYVVEMINKCAKQLPLTDMFVCCSCLPLNPKPEPYTQFGDGLDYVVEMINKCAKQLLEGAGGQVPLLRSIRELLRWLPDEQALKLKGRKLPTMQRAVDDLDQQHSLSAVLVKRLCSSVDQARAALSAAREAAAAAAPANPAAQQQPGEEALQQAAMESLRQGAWSYSEVLREHLLTLRYLSLHSNSYFDGRLAERLWDTLMVDPPCREDALPATQAFFKAGFQGAPGSTELFEPSTQTALLESHMVRQDAAKLSYMAARLFVDIFQQVNLESKALGLPQAKAKGTFVQAQRLADIKGLDFIWRVYLSNPDDRIAGTMRNQLLWLYHCSSLQVKSASYKRALIERIVAAMHEAAPALRGPEPAAIEAAGRAVSRCLTLALEAIGFKEMATMPPVPAHRLAWRGTPWALDVSRDGASRLRLASHSNEYVGLLRQRMARQVGCSMQHVRMFCFGHELSNDARTLELPLWDSKNRSIGTATNRAVVTAVVSPEPNAYSLAPAEFRSVYEQVSMSWMLAQADGAYPLLLQLIDSPGSSFSSELTSMALELLSLMPTYPALTQRLAAALDGPDKQQQLAAALDAGSSSMEEDAAAAAADSAAADAASAPHQTLYALQALCSLLFPTFDESLFLQESPDAEATAEAPDAEASPTADDALAEEEAAAQAAFAAAQQQQQHRELQQQEFLQSRGLEVVLAAARKAACGCSSDLKLRRQLSELLVMLLHNLVDAAHAWSQAQAAGPANAAAAEVMSGAESGAGAAAAVAAAPGDSGVAAMTGMQQQGDEGGSSAGCGTNNDVQQPSSAMTQQQQQQQQSGSPSMEDALSSPQPGNGHQQQQQQKQKQQRQRGGDLPPLPPSAAAAAAASQGSGGLPAAAGHAAAATAAAQNFAAVFGCSSLKLMADTLLQVAVDTSQLYGAGSSSSTSSDDDSSDDHAADKDVMVVKDALQLLLRLLEQQPALVQALLLDVDQSPLISVVLVNPHHAALRRQAAELLERLVSSETHPRLLPWLLQQLAAARAVAQALPGSSEEFYELLAAMVARMGKAWGALPQQLYAVAAQMLDDEVAALRAAAAAPAPAAATIGAGSSSSSSSAAAACMLLQGRLQLVLALVRTLDRRGVGSDSQGGLIRLLLQEFLFPEAVQQLAAAAGRLDLQSCAEKIEPRCATPSCRKAALELLSELMGDSPSSLEEGVALLIDLHYQQQTLRGWNMSPRPLRAPGQYMGLKNGGATCYMNAVFQQLFMQPAIRAGVLGAAAVEPSEAPDSVFAQLQLFMQPAIREGMLGAAAVEPGEAPDSVFAQLQSMFAMMALGRSTFFIPRDFWGAFKDYDGSPIDVKEHQDAYEFFTRLQDGVDQHLIAAGQPPAIAAVMGGRFVQQIICTGQPFSSERVEEFYQISVDVKGMGSLGRSLDDYVKGELMEGDNAYLCEELGRRVPAVKRSAIKALPQLLCIHLKRFEFDYHNQTRYKVRDRFEFPLEIDMYKYTADGLAAADAQQKAAEQQQDEQQQQQRLDRQGSEASQQQDGGGTTSSGGGGGRLPRQLSDAVSGKPAAAASGSSSGGSSSAEFMYDLMGVVVHSGSAFTGHYYSYIKERRQAAAAGGSSKGAASSSSSSGGRWYAFDDKSVTSWDIKELELECFGGKPSQDFDSRGSRPVRNEYERAHSAYMLFYERRQQQQPQTAAAAGDAAAAEQQQGDGDVAMAPASPSSSRTIAAAAAAGGGGEADAADADAASGDVSIPYNMPLRLYKSVMEHNISLTWQQHVLDKDYFRFVRQLVDSRGDLGQLSSRKSRRRDGSVSTPAAAAAATGGGGSGSSSRIVSSMSCDVPAAGTAAAAKQQQPQIIVDAADASTAAAAGATSPCPMAISPAPAAAPAAAAAIHSSSNGLMLSPPTEPQASPGPSSRRGEEADAVAQALLRLGVLFQFQVALRASDVLRSESHVWSEALTSLMGSGPSSSSCMQLFLELAVNHPDWLQLFLVDADNEHVPLAPRNWAVSTLGWLLDAAGKRCARQLADYVAQMLRLGSIFGGAGAAGSAASSQQQQLPAAAWADAAQALRAQQPPLAQAVMAFVERVAELIRDCVPTKHRASSSSAGGGSAAGGGSNGNGLPEVPEIPADAARVLLRYAQLGPWAAAHLMQVLQVVPDVADILAAFVAAAEPDEEMLLEDVAPLYELLAELVRHATNLPQLAAEADGRPLPLPVQPQSSEAGVNDVLLPPLRNPYLRSAASSANAADAAAAGSTASAAAAAAAAVVQLGQPLTLPQQAYKALLQPPLLRGLACVAAAPSPGTLALAGLLSWNCCKVSEVVIRAAGTALCKSLHSHPAAQDQGGANVRMVEAMRKHLALMVLQPDSFAKDRCAFLLTGSYASAAAAAARSSGGGGIDGSSSSVGAAAPGIAVWVEAVSWPCVGFFKFLGGFFEDLRGWQGPQDAVMISKHLARAVFDTGYIYEAGVKLVGALKGSGEYAEVLGAVQVVLAEAQAAAKERQAVVAAAAAAAAGSSGVTGVGGGSVAAVAAAAAGGSGSGGAGGSGSGGAGGAVSQ</sequence>
<feature type="region of interest" description="Disordered" evidence="8">
    <location>
        <begin position="2634"/>
        <end position="2659"/>
    </location>
</feature>
<feature type="compositionally biased region" description="Gly residues" evidence="8">
    <location>
        <begin position="2074"/>
        <end position="2087"/>
    </location>
</feature>
<evidence type="ECO:0000256" key="3">
    <source>
        <dbReference type="ARBA" id="ARBA00012759"/>
    </source>
</evidence>
<name>A0A383V322_TETOB</name>
<accession>A0A383V322</accession>
<proteinExistence type="inferred from homology"/>
<dbReference type="InterPro" id="IPR028889">
    <property type="entry name" value="USP"/>
</dbReference>
<feature type="region of interest" description="Disordered" evidence="8">
    <location>
        <begin position="2433"/>
        <end position="2457"/>
    </location>
</feature>
<dbReference type="InterPro" id="IPR016024">
    <property type="entry name" value="ARM-type_fold"/>
</dbReference>
<dbReference type="InterPro" id="IPR018200">
    <property type="entry name" value="USP_CS"/>
</dbReference>
<evidence type="ECO:0000259" key="9">
    <source>
        <dbReference type="PROSITE" id="PS50235"/>
    </source>
</evidence>
<evidence type="ECO:0000256" key="2">
    <source>
        <dbReference type="ARBA" id="ARBA00009085"/>
    </source>
</evidence>
<keyword evidence="5" id="KW-0833">Ubl conjugation pathway</keyword>